<dbReference type="RefSeq" id="WP_192109674.1">
    <property type="nucleotide sequence ID" value="NZ_JACYXJ010000005.1"/>
</dbReference>
<feature type="compositionally biased region" description="Polar residues" evidence="1">
    <location>
        <begin position="65"/>
        <end position="75"/>
    </location>
</feature>
<dbReference type="Pfam" id="PF06676">
    <property type="entry name" value="DUF1178"/>
    <property type="match status" value="1"/>
</dbReference>
<sequence>MIRYALSCDAGHAFDGWFRNSDDFDQQCQRELVSCPFCGSAHVQKTLMAPAVSTARSKEGRLQGESIQAVPQSEPVQEAKPGSEAAVTGSPPAQQPALMPVDAKHRELIEGLRALRRKVVESSDYVGKEFAEEARKIHYGETEERNIYGETSKEDAEALLDEGIAVVPLPALPDEQN</sequence>
<dbReference type="EMBL" id="JACYXJ010000005">
    <property type="protein sequence ID" value="MBD8877217.1"/>
    <property type="molecule type" value="Genomic_DNA"/>
</dbReference>
<name>A0ABR9CBP3_9HYPH</name>
<keyword evidence="3" id="KW-1185">Reference proteome</keyword>
<evidence type="ECO:0000313" key="2">
    <source>
        <dbReference type="EMBL" id="MBD8877217.1"/>
    </source>
</evidence>
<protein>
    <submittedName>
        <fullName evidence="2">DUF1178 family protein</fullName>
    </submittedName>
</protein>
<feature type="region of interest" description="Disordered" evidence="1">
    <location>
        <begin position="57"/>
        <end position="98"/>
    </location>
</feature>
<evidence type="ECO:0000313" key="3">
    <source>
        <dbReference type="Proteomes" id="UP000615687"/>
    </source>
</evidence>
<accession>A0ABR9CBP3</accession>
<evidence type="ECO:0000256" key="1">
    <source>
        <dbReference type="SAM" id="MobiDB-lite"/>
    </source>
</evidence>
<reference evidence="2 3" key="1">
    <citation type="submission" date="2020-09" db="EMBL/GenBank/DDBJ databases">
        <title>The genome sequence of type strain Labrenzia polysiphoniae KACC 19711.</title>
        <authorList>
            <person name="Liu Y."/>
        </authorList>
    </citation>
    <scope>NUCLEOTIDE SEQUENCE [LARGE SCALE GENOMIC DNA]</scope>
    <source>
        <strain evidence="2 3">KACC 19711</strain>
    </source>
</reference>
<comment type="caution">
    <text evidence="2">The sequence shown here is derived from an EMBL/GenBank/DDBJ whole genome shotgun (WGS) entry which is preliminary data.</text>
</comment>
<dbReference type="Proteomes" id="UP000615687">
    <property type="component" value="Unassembled WGS sequence"/>
</dbReference>
<organism evidence="2 3">
    <name type="scientific">Roseibium polysiphoniae</name>
    <dbReference type="NCBI Taxonomy" id="2571221"/>
    <lineage>
        <taxon>Bacteria</taxon>
        <taxon>Pseudomonadati</taxon>
        <taxon>Pseudomonadota</taxon>
        <taxon>Alphaproteobacteria</taxon>
        <taxon>Hyphomicrobiales</taxon>
        <taxon>Stappiaceae</taxon>
        <taxon>Roseibium</taxon>
    </lineage>
</organism>
<dbReference type="InterPro" id="IPR009562">
    <property type="entry name" value="DUF1178"/>
</dbReference>
<gene>
    <name evidence="2" type="ORF">IG617_13040</name>
</gene>
<dbReference type="PIRSF" id="PIRSF032131">
    <property type="entry name" value="UCP032131"/>
    <property type="match status" value="1"/>
</dbReference>
<proteinExistence type="predicted"/>